<comment type="catalytic activity">
    <reaction evidence="11">
        <text>[protein]-C-terminal L-amino acid-glycyl-phosphatidylethanolamide + H2O = [protein]-C-terminal L-amino acid-glycine + a 1,2-diacyl-sn-glycero-3-phosphoethanolamine</text>
        <dbReference type="Rhea" id="RHEA:67548"/>
        <dbReference type="Rhea" id="RHEA-COMP:17323"/>
        <dbReference type="Rhea" id="RHEA-COMP:17324"/>
        <dbReference type="ChEBI" id="CHEBI:15377"/>
        <dbReference type="ChEBI" id="CHEBI:64612"/>
        <dbReference type="ChEBI" id="CHEBI:172940"/>
        <dbReference type="ChEBI" id="CHEBI:172941"/>
    </reaction>
    <physiologicalReaction direction="left-to-right" evidence="11">
        <dbReference type="Rhea" id="RHEA:67549"/>
    </physiologicalReaction>
</comment>
<evidence type="ECO:0000256" key="3">
    <source>
        <dbReference type="ARBA" id="ARBA00010958"/>
    </source>
</evidence>
<dbReference type="GO" id="GO:0015031">
    <property type="term" value="P:protein transport"/>
    <property type="evidence" value="ECO:0007669"/>
    <property type="project" value="UniProtKB-KW"/>
</dbReference>
<dbReference type="InterPro" id="IPR046792">
    <property type="entry name" value="Peptidase_C54_cat"/>
</dbReference>
<feature type="compositionally biased region" description="Acidic residues" evidence="13">
    <location>
        <begin position="1066"/>
        <end position="1075"/>
    </location>
</feature>
<keyword evidence="5" id="KW-0963">Cytoplasm</keyword>
<feature type="compositionally biased region" description="Basic residues" evidence="13">
    <location>
        <begin position="140"/>
        <end position="154"/>
    </location>
</feature>
<dbReference type="GO" id="GO:0004197">
    <property type="term" value="F:cysteine-type endopeptidase activity"/>
    <property type="evidence" value="ECO:0007669"/>
    <property type="project" value="TreeGrafter"/>
</dbReference>
<feature type="compositionally biased region" description="Low complexity" evidence="13">
    <location>
        <begin position="241"/>
        <end position="255"/>
    </location>
</feature>
<evidence type="ECO:0000256" key="10">
    <source>
        <dbReference type="ARBA" id="ARBA00023006"/>
    </source>
</evidence>
<evidence type="ECO:0000256" key="7">
    <source>
        <dbReference type="ARBA" id="ARBA00022801"/>
    </source>
</evidence>
<evidence type="ECO:0000256" key="1">
    <source>
        <dbReference type="ARBA" id="ARBA00004329"/>
    </source>
</evidence>
<feature type="compositionally biased region" description="Low complexity" evidence="13">
    <location>
        <begin position="191"/>
        <end position="218"/>
    </location>
</feature>
<reference evidence="15 16" key="1">
    <citation type="submission" date="2016-07" db="EMBL/GenBank/DDBJ databases">
        <title>Pervasive Adenine N6-methylation of Active Genes in Fungi.</title>
        <authorList>
            <consortium name="DOE Joint Genome Institute"/>
            <person name="Mondo S.J."/>
            <person name="Dannebaum R.O."/>
            <person name="Kuo R.C."/>
            <person name="Labutti K."/>
            <person name="Haridas S."/>
            <person name="Kuo A."/>
            <person name="Salamov A."/>
            <person name="Ahrendt S.R."/>
            <person name="Lipzen A."/>
            <person name="Sullivan W."/>
            <person name="Andreopoulos W.B."/>
            <person name="Clum A."/>
            <person name="Lindquist E."/>
            <person name="Daum C."/>
            <person name="Ramamoorthy G.K."/>
            <person name="Gryganskyi A."/>
            <person name="Culley D."/>
            <person name="Magnuson J.K."/>
            <person name="James T.Y."/>
            <person name="O'Malley M.A."/>
            <person name="Stajich J.E."/>
            <person name="Spatafora J.W."/>
            <person name="Visel A."/>
            <person name="Grigoriev I.V."/>
        </authorList>
    </citation>
    <scope>NUCLEOTIDE SEQUENCE [LARGE SCALE GENOMIC DNA]</scope>
    <source>
        <strain evidence="15 16">68-887.2</strain>
    </source>
</reference>
<dbReference type="GO" id="GO:0035973">
    <property type="term" value="P:aggrephagy"/>
    <property type="evidence" value="ECO:0007669"/>
    <property type="project" value="TreeGrafter"/>
</dbReference>
<feature type="compositionally biased region" description="Basic residues" evidence="13">
    <location>
        <begin position="890"/>
        <end position="899"/>
    </location>
</feature>
<feature type="compositionally biased region" description="Basic and acidic residues" evidence="13">
    <location>
        <begin position="379"/>
        <end position="391"/>
    </location>
</feature>
<dbReference type="Proteomes" id="UP000193986">
    <property type="component" value="Unassembled WGS sequence"/>
</dbReference>
<dbReference type="AlphaFoldDB" id="A0A1Y2AMA3"/>
<feature type="region of interest" description="Disordered" evidence="13">
    <location>
        <begin position="379"/>
        <end position="502"/>
    </location>
</feature>
<dbReference type="STRING" id="71784.A0A1Y2AMA3"/>
<feature type="compositionally biased region" description="Basic and acidic residues" evidence="13">
    <location>
        <begin position="158"/>
        <end position="168"/>
    </location>
</feature>
<name>A0A1Y2AMA3_9TREE</name>
<evidence type="ECO:0000256" key="13">
    <source>
        <dbReference type="SAM" id="MobiDB-lite"/>
    </source>
</evidence>
<evidence type="ECO:0000256" key="11">
    <source>
        <dbReference type="ARBA" id="ARBA00029362"/>
    </source>
</evidence>
<feature type="compositionally biased region" description="Low complexity" evidence="13">
    <location>
        <begin position="570"/>
        <end position="583"/>
    </location>
</feature>
<accession>A0A1Y2AMA3</accession>
<evidence type="ECO:0000256" key="5">
    <source>
        <dbReference type="ARBA" id="ARBA00022490"/>
    </source>
</evidence>
<feature type="compositionally biased region" description="Low complexity" evidence="13">
    <location>
        <begin position="1"/>
        <end position="42"/>
    </location>
</feature>
<dbReference type="GO" id="GO:0019786">
    <property type="term" value="F:protein-phosphatidylethanolamide deconjugating activity"/>
    <property type="evidence" value="ECO:0007669"/>
    <property type="project" value="InterPro"/>
</dbReference>
<feature type="compositionally biased region" description="Pro residues" evidence="13">
    <location>
        <begin position="43"/>
        <end position="58"/>
    </location>
</feature>
<feature type="compositionally biased region" description="Low complexity" evidence="13">
    <location>
        <begin position="469"/>
        <end position="484"/>
    </location>
</feature>
<feature type="region of interest" description="Disordered" evidence="13">
    <location>
        <begin position="559"/>
        <end position="585"/>
    </location>
</feature>
<protein>
    <recommendedName>
        <fullName evidence="12">Autophagy-related protein 4</fullName>
    </recommendedName>
</protein>
<keyword evidence="9" id="KW-0653">Protein transport</keyword>
<keyword evidence="7" id="KW-0378">Hydrolase</keyword>
<comment type="caution">
    <text evidence="15">The sequence shown here is derived from an EMBL/GenBank/DDBJ whole genome shotgun (WGS) entry which is preliminary data.</text>
</comment>
<dbReference type="OrthoDB" id="2960936at2759"/>
<dbReference type="EMBL" id="MCFC01000077">
    <property type="protein sequence ID" value="ORY23614.1"/>
    <property type="molecule type" value="Genomic_DNA"/>
</dbReference>
<sequence length="1233" mass="132728">MSLPSTMTTSSTSPQSPVLPLSSVPSRDSASSQPSSSSSRTPNLPPPPPSDRLPPPKFRPSQHPNHKFKLGRRNKSKSRSKEEDDTEELDDDEGWTLEGGRPVNGSGPTRESLEYPARSPETGIPLSDSQLTEVPLPKEQKKKSRGRGLVKKTSRMFTRGDKDKDKSGEAGSSSGAATPDSTASLYAPGASRQTSYSSYSSVTSSDSRSTTTSARRGSFNALSRPVPPHFNPQGHARRQSQDSQSSWQTQSQPRSIRSGSTSTHDSYIDSSQHPIPQRQGSHLSASVPGLSRNALPQPAPQNGSSIPGGSRTDTFPSRMSTWFSHLLPSASTTAVAENTTPTPTDSPTYAPPSPLRKPPSAAASFLNAARQKAVDGVRHLLDSEAQPDKCPDPIWVLGVAHPGWRPSTPTPASPDLPELIEGRHSSASSPKPSPPTKGDGGALRPSAWNKWKEPSATSPPSKGFGNMFSTSTLSLALPSSGSPGKETGREVVTESPGKARKKVEKEVIKWPDAFYDDFRSRVWCTYRSQYAPILSLPHSLLIPSPDTYFSAFDPPADLTSNLPQPTLGGSLPSRPSTSPWSWSRSEERGLTSDAGWGCMLRTGQSMLANALIHLHLGRDWRLPSAKPHMPPRTIDERAELNDYASYVRLMAWFMDDPSPLAPFSVHRMALIGKELGKEVGEWFGPSTAAGALKTLANAFPPCGLAVATATDSIIYKSDVYSASNLTLEGWSEVPQEKPRRSSSTRRAGKWGDKAVLVLVGLRLGLDGVNPMYYETIKALFTFPQSVGIAGGRPSSSYYFVASQANSLFYLDPHLTRPAVPLEIPPAPITREAAAPTNGQGGDLEEAVVVDEPAALDGRNSPVYVPYTLDVVNVDDISDSSESDSSLSPSKRLRLRRAQAAKRLSAPRAKSPPRRPIPDVDSPSTPRRPSVPGSAETVNSPSDPTPTAAQRSSSIDSSAPPIPVDPTTAWYANAYSEAQLRTFHCEKVKKMPLSGLDPSMLLGFLCKNERDFDDFCERVAKLPQKIFTIQEEPPSWDDDDDAGLESVSEPEVDLDLDESPAGSPEVQPDDDDDEENLISANTTLEALNIPPTPMSLSFQRTPVPTVELEEEEEWETGLDRGSTPSSQPLMVERGSTPSGQPVFVDRGSTPSGLPVLVDRGSQPVLVERLSNDGALDTVPDGGVKGDAASLVHRLKEVEVPTAAAEGRGIEQKRMESWVKPETEGEEAPNGDSVI</sequence>
<evidence type="ECO:0000256" key="2">
    <source>
        <dbReference type="ARBA" id="ARBA00004496"/>
    </source>
</evidence>
<evidence type="ECO:0000259" key="14">
    <source>
        <dbReference type="Pfam" id="PF03416"/>
    </source>
</evidence>
<keyword evidence="8" id="KW-0788">Thiol protease</keyword>
<dbReference type="GO" id="GO:0016485">
    <property type="term" value="P:protein processing"/>
    <property type="evidence" value="ECO:0007669"/>
    <property type="project" value="TreeGrafter"/>
</dbReference>
<dbReference type="InParanoid" id="A0A1Y2AMA3"/>
<dbReference type="SUPFAM" id="SSF54001">
    <property type="entry name" value="Cysteine proteinases"/>
    <property type="match status" value="2"/>
</dbReference>
<comment type="subcellular location">
    <subcellularLocation>
        <location evidence="2">Cytoplasm</location>
    </subcellularLocation>
    <subcellularLocation>
        <location evidence="1">Preautophagosomal structure</location>
    </subcellularLocation>
</comment>
<gene>
    <name evidence="15" type="ORF">BCR39DRAFT_548936</name>
</gene>
<feature type="compositionally biased region" description="Acidic residues" evidence="13">
    <location>
        <begin position="83"/>
        <end position="95"/>
    </location>
</feature>
<evidence type="ECO:0000256" key="8">
    <source>
        <dbReference type="ARBA" id="ARBA00022807"/>
    </source>
</evidence>
<feature type="region of interest" description="Disordered" evidence="13">
    <location>
        <begin position="876"/>
        <end position="961"/>
    </location>
</feature>
<feature type="region of interest" description="Disordered" evidence="13">
    <location>
        <begin position="1201"/>
        <end position="1233"/>
    </location>
</feature>
<evidence type="ECO:0000313" key="16">
    <source>
        <dbReference type="Proteomes" id="UP000193986"/>
    </source>
</evidence>
<feature type="compositionally biased region" description="Acidic residues" evidence="13">
    <location>
        <begin position="1033"/>
        <end position="1057"/>
    </location>
</feature>
<dbReference type="Pfam" id="PF03416">
    <property type="entry name" value="Peptidase_C54"/>
    <property type="match status" value="1"/>
</dbReference>
<keyword evidence="6" id="KW-0645">Protease</keyword>
<feature type="region of interest" description="Disordered" evidence="13">
    <location>
        <begin position="1028"/>
        <end position="1156"/>
    </location>
</feature>
<dbReference type="PANTHER" id="PTHR22624">
    <property type="entry name" value="CYSTEINE PROTEASE ATG4"/>
    <property type="match status" value="1"/>
</dbReference>
<feature type="compositionally biased region" description="Acidic residues" evidence="13">
    <location>
        <begin position="1106"/>
        <end position="1115"/>
    </location>
</feature>
<feature type="compositionally biased region" description="Basic and acidic residues" evidence="13">
    <location>
        <begin position="1206"/>
        <end position="1221"/>
    </location>
</feature>
<evidence type="ECO:0000256" key="4">
    <source>
        <dbReference type="ARBA" id="ARBA00022448"/>
    </source>
</evidence>
<feature type="region of interest" description="Disordered" evidence="13">
    <location>
        <begin position="1"/>
        <end position="367"/>
    </location>
</feature>
<dbReference type="GO" id="GO:0000423">
    <property type="term" value="P:mitophagy"/>
    <property type="evidence" value="ECO:0007669"/>
    <property type="project" value="TreeGrafter"/>
</dbReference>
<feature type="compositionally biased region" description="Polar residues" evidence="13">
    <location>
        <begin position="257"/>
        <end position="284"/>
    </location>
</feature>
<evidence type="ECO:0000313" key="15">
    <source>
        <dbReference type="EMBL" id="ORY23614.1"/>
    </source>
</evidence>
<proteinExistence type="inferred from homology"/>
<feature type="domain" description="Peptidase C54 catalytic" evidence="14">
    <location>
        <begin position="512"/>
        <end position="1017"/>
    </location>
</feature>
<dbReference type="PANTHER" id="PTHR22624:SF49">
    <property type="entry name" value="CYSTEINE PROTEASE"/>
    <property type="match status" value="1"/>
</dbReference>
<dbReference type="GO" id="GO:0000045">
    <property type="term" value="P:autophagosome assembly"/>
    <property type="evidence" value="ECO:0007669"/>
    <property type="project" value="TreeGrafter"/>
</dbReference>
<keyword evidence="4" id="KW-0813">Transport</keyword>
<evidence type="ECO:0000256" key="12">
    <source>
        <dbReference type="ARBA" id="ARBA00030240"/>
    </source>
</evidence>
<evidence type="ECO:0000256" key="6">
    <source>
        <dbReference type="ARBA" id="ARBA00022670"/>
    </source>
</evidence>
<organism evidence="15 16">
    <name type="scientific">Naematelia encephala</name>
    <dbReference type="NCBI Taxonomy" id="71784"/>
    <lineage>
        <taxon>Eukaryota</taxon>
        <taxon>Fungi</taxon>
        <taxon>Dikarya</taxon>
        <taxon>Basidiomycota</taxon>
        <taxon>Agaricomycotina</taxon>
        <taxon>Tremellomycetes</taxon>
        <taxon>Tremellales</taxon>
        <taxon>Naemateliaceae</taxon>
        <taxon>Naematelia</taxon>
    </lineage>
</organism>
<feature type="compositionally biased region" description="Polar residues" evidence="13">
    <location>
        <begin position="300"/>
        <end position="347"/>
    </location>
</feature>
<dbReference type="InterPro" id="IPR038765">
    <property type="entry name" value="Papain-like_cys_pep_sf"/>
</dbReference>
<evidence type="ECO:0000256" key="9">
    <source>
        <dbReference type="ARBA" id="ARBA00022927"/>
    </source>
</evidence>
<feature type="compositionally biased region" description="Basic residues" evidence="13">
    <location>
        <begin position="64"/>
        <end position="78"/>
    </location>
</feature>
<keyword evidence="16" id="KW-1185">Reference proteome</keyword>
<comment type="similarity">
    <text evidence="3">Belongs to the peptidase C54 family.</text>
</comment>
<dbReference type="InterPro" id="IPR005078">
    <property type="entry name" value="Peptidase_C54"/>
</dbReference>
<keyword evidence="10" id="KW-0072">Autophagy</keyword>
<dbReference type="GO" id="GO:0034727">
    <property type="term" value="P:piecemeal microautophagy of the nucleus"/>
    <property type="evidence" value="ECO:0007669"/>
    <property type="project" value="TreeGrafter"/>
</dbReference>
<dbReference type="GO" id="GO:0000407">
    <property type="term" value="C:phagophore assembly site"/>
    <property type="evidence" value="ECO:0007669"/>
    <property type="project" value="UniProtKB-SubCell"/>
</dbReference>
<feature type="compositionally biased region" description="Polar residues" evidence="13">
    <location>
        <begin position="935"/>
        <end position="950"/>
    </location>
</feature>